<comment type="subcellular location">
    <subcellularLocation>
        <location evidence="1">Membrane</location>
        <topology evidence="1">Multi-pass membrane protein</topology>
    </subcellularLocation>
</comment>
<dbReference type="OrthoDB" id="9809303at2"/>
<dbReference type="SUPFAM" id="SSF116726">
    <property type="entry name" value="TrkA C-terminal domain-like"/>
    <property type="match status" value="2"/>
</dbReference>
<keyword evidence="2" id="KW-0813">Transport</keyword>
<dbReference type="RefSeq" id="WP_142895383.1">
    <property type="nucleotide sequence ID" value="NZ_ML660053.1"/>
</dbReference>
<dbReference type="Pfam" id="PF02080">
    <property type="entry name" value="TrkA_C"/>
    <property type="match status" value="2"/>
</dbReference>
<evidence type="ECO:0000256" key="3">
    <source>
        <dbReference type="ARBA" id="ARBA00022692"/>
    </source>
</evidence>
<evidence type="ECO:0000313" key="10">
    <source>
        <dbReference type="Proteomes" id="UP000315252"/>
    </source>
</evidence>
<dbReference type="InterPro" id="IPR004680">
    <property type="entry name" value="Cit_transptr-like_dom"/>
</dbReference>
<accession>A0A545TWZ8</accession>
<feature type="transmembrane region" description="Helical" evidence="7">
    <location>
        <begin position="569"/>
        <end position="589"/>
    </location>
</feature>
<organism evidence="9 10">
    <name type="scientific">Denitrobaculum tricleocarpae</name>
    <dbReference type="NCBI Taxonomy" id="2591009"/>
    <lineage>
        <taxon>Bacteria</taxon>
        <taxon>Pseudomonadati</taxon>
        <taxon>Pseudomonadota</taxon>
        <taxon>Alphaproteobacteria</taxon>
        <taxon>Rhodospirillales</taxon>
        <taxon>Rhodospirillaceae</taxon>
        <taxon>Denitrobaculum</taxon>
    </lineage>
</organism>
<dbReference type="GO" id="GO:0005886">
    <property type="term" value="C:plasma membrane"/>
    <property type="evidence" value="ECO:0007669"/>
    <property type="project" value="TreeGrafter"/>
</dbReference>
<evidence type="ECO:0000256" key="5">
    <source>
        <dbReference type="ARBA" id="ARBA00022989"/>
    </source>
</evidence>
<feature type="transmembrane region" description="Helical" evidence="7">
    <location>
        <begin position="91"/>
        <end position="115"/>
    </location>
</feature>
<comment type="caution">
    <text evidence="9">The sequence shown here is derived from an EMBL/GenBank/DDBJ whole genome shotgun (WGS) entry which is preliminary data.</text>
</comment>
<keyword evidence="10" id="KW-1185">Reference proteome</keyword>
<dbReference type="InterPro" id="IPR006037">
    <property type="entry name" value="RCK_C"/>
</dbReference>
<dbReference type="InterPro" id="IPR036721">
    <property type="entry name" value="RCK_C_sf"/>
</dbReference>
<evidence type="ECO:0000313" key="9">
    <source>
        <dbReference type="EMBL" id="TQV81752.1"/>
    </source>
</evidence>
<name>A0A545TWZ8_9PROT</name>
<feature type="domain" description="RCK C-terminal" evidence="8">
    <location>
        <begin position="208"/>
        <end position="291"/>
    </location>
</feature>
<evidence type="ECO:0000256" key="1">
    <source>
        <dbReference type="ARBA" id="ARBA00004141"/>
    </source>
</evidence>
<keyword evidence="5 7" id="KW-1133">Transmembrane helix</keyword>
<dbReference type="PANTHER" id="PTHR43652:SF2">
    <property type="entry name" value="BASIC AMINO ACID ANTIPORTER YFCC-RELATED"/>
    <property type="match status" value="1"/>
</dbReference>
<gene>
    <name evidence="9" type="ORF">FKG95_05770</name>
</gene>
<evidence type="ECO:0000256" key="2">
    <source>
        <dbReference type="ARBA" id="ARBA00022448"/>
    </source>
</evidence>
<evidence type="ECO:0000256" key="6">
    <source>
        <dbReference type="ARBA" id="ARBA00023136"/>
    </source>
</evidence>
<dbReference type="AlphaFoldDB" id="A0A545TWZ8"/>
<keyword evidence="4" id="KW-0677">Repeat</keyword>
<dbReference type="EMBL" id="VHSH01000002">
    <property type="protein sequence ID" value="TQV81752.1"/>
    <property type="molecule type" value="Genomic_DNA"/>
</dbReference>
<sequence>MTMEQYFLFAIVAAGLVMFAWGRLRYDVVAVLLLLASVASGVVATDHAFSGFGHPAVVTVAAILVLSRALRKSQIVETISRFLEPATKSTSLHVLAMSGTAAACSAFMNNVGALALMLPVAIRSAKETRRPVSRFLMPLSFGSLLGGLITLIGTPPNIIIASVRAEATGTTFAMFDFAPVGLGVAVVGVVFIALIGWRLLPRRGDVTDPQARFMLEDYMTELRVHNGSRFVGRRLVDLEALGQGDLVVVALIRRDDRMLAPSGFLRLQAEDILVVEADTATLERIAEKAELEVEGSAEVETEHLRSERVGLMEAVIVPGSRLEARTAQGMRLHTRYGVNLLGVARQGRAVGERLGQVRFRAGDVLLLQGERASMQDALTNLGCLPLAQREIGLGRPKGSPVPALIFGSAIALVVSGTVPAQIAFVAAAVALVILQQVSLRELYESIDWSVIVLLGAMIPIGSALESTGGTMVIAGPILTLAHQVPLWAVLALLMIVTMLISDIMNNAATAVLMAPIGIAIGHGLDVSIDPFLMAVAVGASSTYLTPIGHQSNLLVMGPGGYKFGDYWRMGLPLDILIVSVAVPLILVVWPF</sequence>
<feature type="transmembrane region" description="Helical" evidence="7">
    <location>
        <begin position="135"/>
        <end position="160"/>
    </location>
</feature>
<keyword evidence="6 7" id="KW-0472">Membrane</keyword>
<dbReference type="PROSITE" id="PS51202">
    <property type="entry name" value="RCK_C"/>
    <property type="match status" value="2"/>
</dbReference>
<feature type="transmembrane region" description="Helical" evidence="7">
    <location>
        <begin position="6"/>
        <end position="21"/>
    </location>
</feature>
<dbReference type="GO" id="GO:0008324">
    <property type="term" value="F:monoatomic cation transmembrane transporter activity"/>
    <property type="evidence" value="ECO:0007669"/>
    <property type="project" value="InterPro"/>
</dbReference>
<feature type="transmembrane region" description="Helical" evidence="7">
    <location>
        <begin position="28"/>
        <end position="45"/>
    </location>
</feature>
<evidence type="ECO:0000256" key="7">
    <source>
        <dbReference type="SAM" id="Phobius"/>
    </source>
</evidence>
<dbReference type="InterPro" id="IPR051679">
    <property type="entry name" value="DASS-Related_Transporters"/>
</dbReference>
<protein>
    <submittedName>
        <fullName evidence="9">SLC13 family permease</fullName>
    </submittedName>
</protein>
<dbReference type="Proteomes" id="UP000315252">
    <property type="component" value="Unassembled WGS sequence"/>
</dbReference>
<dbReference type="PROSITE" id="PS01271">
    <property type="entry name" value="NA_SULFATE"/>
    <property type="match status" value="1"/>
</dbReference>
<feature type="transmembrane region" description="Helical" evidence="7">
    <location>
        <begin position="484"/>
        <end position="500"/>
    </location>
</feature>
<evidence type="ECO:0000259" key="8">
    <source>
        <dbReference type="PROSITE" id="PS51202"/>
    </source>
</evidence>
<dbReference type="GO" id="GO:0006813">
    <property type="term" value="P:potassium ion transport"/>
    <property type="evidence" value="ECO:0007669"/>
    <property type="project" value="InterPro"/>
</dbReference>
<feature type="transmembrane region" description="Helical" evidence="7">
    <location>
        <begin position="507"/>
        <end position="524"/>
    </location>
</feature>
<feature type="transmembrane region" description="Helical" evidence="7">
    <location>
        <begin position="404"/>
        <end position="434"/>
    </location>
</feature>
<dbReference type="InterPro" id="IPR031312">
    <property type="entry name" value="Na/sul_symport_CS"/>
</dbReference>
<dbReference type="PANTHER" id="PTHR43652">
    <property type="entry name" value="BASIC AMINO ACID ANTIPORTER YFCC-RELATED"/>
    <property type="match status" value="1"/>
</dbReference>
<keyword evidence="3 7" id="KW-0812">Transmembrane</keyword>
<proteinExistence type="predicted"/>
<reference evidence="9 10" key="1">
    <citation type="submission" date="2019-06" db="EMBL/GenBank/DDBJ databases">
        <title>Whole genome sequence for Rhodospirillaceae sp. R148.</title>
        <authorList>
            <person name="Wang G."/>
        </authorList>
    </citation>
    <scope>NUCLEOTIDE SEQUENCE [LARGE SCALE GENOMIC DNA]</scope>
    <source>
        <strain evidence="9 10">R148</strain>
    </source>
</reference>
<dbReference type="Pfam" id="PF03600">
    <property type="entry name" value="CitMHS"/>
    <property type="match status" value="1"/>
</dbReference>
<dbReference type="Gene3D" id="3.30.70.1450">
    <property type="entry name" value="Regulator of K+ conductance, C-terminal domain"/>
    <property type="match status" value="2"/>
</dbReference>
<feature type="domain" description="RCK C-terminal" evidence="8">
    <location>
        <begin position="299"/>
        <end position="384"/>
    </location>
</feature>
<evidence type="ECO:0000256" key="4">
    <source>
        <dbReference type="ARBA" id="ARBA00022737"/>
    </source>
</evidence>
<feature type="transmembrane region" description="Helical" evidence="7">
    <location>
        <begin position="172"/>
        <end position="197"/>
    </location>
</feature>